<dbReference type="InterPro" id="IPR029044">
    <property type="entry name" value="Nucleotide-diphossugar_trans"/>
</dbReference>
<dbReference type="InterPro" id="IPR001173">
    <property type="entry name" value="Glyco_trans_2-like"/>
</dbReference>
<keyword evidence="3" id="KW-1185">Reference proteome</keyword>
<gene>
    <name evidence="2" type="ORF">FGF68_04025</name>
</gene>
<keyword evidence="2" id="KW-0808">Transferase</keyword>
<sequence>MLFPDIPVVAVILPTFNRGHCILSAVASVVQQTFTKWELVIVDDGGTDNTAELLAPLMEKDSRIRYMKQRNRGAPRARNAGMDNSCSEFVTFIDSDDLYLPDHLASRVEIMRRNPSLDLLSGGFSGDTDIYVPDYRDPENMVHISECILCGTMFGDRRMFEELDGFADIAYAEDTDLWQRALQHGFNVRKIDGPETYVYRQSDDSITRNFTPP</sequence>
<accession>A0A5C4S1M2</accession>
<dbReference type="SUPFAM" id="SSF53448">
    <property type="entry name" value="Nucleotide-diphospho-sugar transferases"/>
    <property type="match status" value="1"/>
</dbReference>
<comment type="caution">
    <text evidence="2">The sequence shown here is derived from an EMBL/GenBank/DDBJ whole genome shotgun (WGS) entry which is preliminary data.</text>
</comment>
<feature type="domain" description="Glycosyltransferase 2-like" evidence="1">
    <location>
        <begin position="11"/>
        <end position="127"/>
    </location>
</feature>
<dbReference type="PANTHER" id="PTHR43685:SF2">
    <property type="entry name" value="GLYCOSYLTRANSFERASE 2-LIKE DOMAIN-CONTAINING PROTEIN"/>
    <property type="match status" value="1"/>
</dbReference>
<evidence type="ECO:0000259" key="1">
    <source>
        <dbReference type="Pfam" id="PF00535"/>
    </source>
</evidence>
<evidence type="ECO:0000313" key="2">
    <source>
        <dbReference type="EMBL" id="TNJ37386.1"/>
    </source>
</evidence>
<dbReference type="RefSeq" id="WP_139626318.1">
    <property type="nucleotide sequence ID" value="NZ_VDCI01000002.1"/>
</dbReference>
<protein>
    <submittedName>
        <fullName evidence="2">Glycosyltransferase family 2 protein</fullName>
    </submittedName>
</protein>
<dbReference type="GO" id="GO:0016740">
    <property type="term" value="F:transferase activity"/>
    <property type="evidence" value="ECO:0007669"/>
    <property type="project" value="UniProtKB-KW"/>
</dbReference>
<dbReference type="Proteomes" id="UP000309544">
    <property type="component" value="Unassembled WGS sequence"/>
</dbReference>
<proteinExistence type="predicted"/>
<organism evidence="2 3">
    <name type="scientific">Prosthecochloris vibrioformis</name>
    <name type="common">Chlorobium vibrioforme</name>
    <dbReference type="NCBI Taxonomy" id="1098"/>
    <lineage>
        <taxon>Bacteria</taxon>
        <taxon>Pseudomonadati</taxon>
        <taxon>Chlorobiota</taxon>
        <taxon>Chlorobiia</taxon>
        <taxon>Chlorobiales</taxon>
        <taxon>Chlorobiaceae</taxon>
        <taxon>Prosthecochloris</taxon>
    </lineage>
</organism>
<dbReference type="EMBL" id="VDCI01000002">
    <property type="protein sequence ID" value="TNJ37386.1"/>
    <property type="molecule type" value="Genomic_DNA"/>
</dbReference>
<dbReference type="CDD" id="cd00761">
    <property type="entry name" value="Glyco_tranf_GTA_type"/>
    <property type="match status" value="1"/>
</dbReference>
<dbReference type="Gene3D" id="3.90.550.10">
    <property type="entry name" value="Spore Coat Polysaccharide Biosynthesis Protein SpsA, Chain A"/>
    <property type="match status" value="1"/>
</dbReference>
<dbReference type="PANTHER" id="PTHR43685">
    <property type="entry name" value="GLYCOSYLTRANSFERASE"/>
    <property type="match status" value="1"/>
</dbReference>
<dbReference type="InterPro" id="IPR050834">
    <property type="entry name" value="Glycosyltransf_2"/>
</dbReference>
<reference evidence="2 3" key="1">
    <citation type="submission" date="2019-05" db="EMBL/GenBank/DDBJ databases">
        <title>Draft Whole-Genome sequence of the green sulfur bacterium Prosthecochloris vibrioformis DSM 260.</title>
        <authorList>
            <person name="Meyer T.E."/>
            <person name="Kyndt J.A."/>
        </authorList>
    </citation>
    <scope>NUCLEOTIDE SEQUENCE [LARGE SCALE GENOMIC DNA]</scope>
    <source>
        <strain evidence="2 3">DSM 260</strain>
    </source>
</reference>
<dbReference type="AlphaFoldDB" id="A0A5C4S1M2"/>
<evidence type="ECO:0000313" key="3">
    <source>
        <dbReference type="Proteomes" id="UP000309544"/>
    </source>
</evidence>
<name>A0A5C4S1M2_PROVB</name>
<dbReference type="Pfam" id="PF00535">
    <property type="entry name" value="Glycos_transf_2"/>
    <property type="match status" value="1"/>
</dbReference>